<evidence type="ECO:0000259" key="21">
    <source>
        <dbReference type="PROSITE" id="PS50075"/>
    </source>
</evidence>
<evidence type="ECO:0000313" key="23">
    <source>
        <dbReference type="EMBL" id="EPX59034.1"/>
    </source>
</evidence>
<name>S9QCF5_CYSF2</name>
<evidence type="ECO:0000256" key="12">
    <source>
        <dbReference type="ARBA" id="ARBA00051971"/>
    </source>
</evidence>
<keyword evidence="4" id="KW-0597">Phosphoprotein</keyword>
<dbReference type="InterPro" id="IPR036736">
    <property type="entry name" value="ACP-like_sf"/>
</dbReference>
<dbReference type="InterPro" id="IPR049490">
    <property type="entry name" value="C883_1060-like_KR_N"/>
</dbReference>
<comment type="cofactor">
    <cofactor evidence="1">
        <name>NADP(+)</name>
        <dbReference type="ChEBI" id="CHEBI:58349"/>
    </cofactor>
</comment>
<evidence type="ECO:0000256" key="20">
    <source>
        <dbReference type="ARBA" id="ARBA00084020"/>
    </source>
</evidence>
<comment type="function">
    <text evidence="15">Part of the PpsABCDE complex involved in the biosynthesis of the lipid core common to phthiocerols and phenolphthiocerols by successive additions of malonyl-CoA or methylmalonyl-CoA extender units. PpsA can accept as substrate the activated forms of either icosanoyl (C20), docosanoyl (C22) or lignoceroyl (C24) groups from FadD26, or a (4-hydroxyphenyl)-C17 or (4-hydroxyphenyl)-C19 fatty acyl from FadD29. PpsA initiates the biosynthesis and extends its substrate using a malonyl-CoA extender unit. The PpsB and PpsC proteins add the second and third malonyl-CoA extender units. PpsD adds an (R)-methylmalonyl unit and PpsE adds a second (R)-methylmalonyl unit. The incorporation of the methylmalonyl units results in formation of two branched methyl groups in the elongated product.</text>
</comment>
<dbReference type="GO" id="GO:0034081">
    <property type="term" value="C:polyketide synthase complex"/>
    <property type="evidence" value="ECO:0007669"/>
    <property type="project" value="UniProtKB-ARBA"/>
</dbReference>
<dbReference type="SMART" id="SM01294">
    <property type="entry name" value="PKS_PP_betabranch"/>
    <property type="match status" value="1"/>
</dbReference>
<reference evidence="23" key="1">
    <citation type="submission" date="2013-05" db="EMBL/GenBank/DDBJ databases">
        <title>Genome assembly of Cystobacter fuscus DSM 2262.</title>
        <authorList>
            <person name="Sharma G."/>
            <person name="Khatri I."/>
            <person name="Kaur C."/>
            <person name="Mayilraj S."/>
            <person name="Subramanian S."/>
        </authorList>
    </citation>
    <scope>NUCLEOTIDE SEQUENCE [LARGE SCALE GENOMIC DNA]</scope>
    <source>
        <strain evidence="23">DSM 2262</strain>
    </source>
</reference>
<dbReference type="GO" id="GO:0004312">
    <property type="term" value="F:fatty acid synthase activity"/>
    <property type="evidence" value="ECO:0007669"/>
    <property type="project" value="TreeGrafter"/>
</dbReference>
<dbReference type="Gene3D" id="3.40.366.10">
    <property type="entry name" value="Malonyl-Coenzyme A Acyl Carrier Protein, domain 2"/>
    <property type="match status" value="1"/>
</dbReference>
<evidence type="ECO:0000313" key="24">
    <source>
        <dbReference type="Proteomes" id="UP000011682"/>
    </source>
</evidence>
<evidence type="ECO:0000256" key="6">
    <source>
        <dbReference type="ARBA" id="ARBA00022832"/>
    </source>
</evidence>
<evidence type="ECO:0000256" key="17">
    <source>
        <dbReference type="ARBA" id="ARBA00073623"/>
    </source>
</evidence>
<dbReference type="InterPro" id="IPR009081">
    <property type="entry name" value="PP-bd_ACP"/>
</dbReference>
<comment type="catalytic activity">
    <reaction evidence="11">
        <text>17-(4-hydroxyphenyl)heptadecanoyl-[(phenol)carboxyphthiodiolenone synthase] + 2 (S)-methylmalonyl-CoA + 3 malonyl-CoA + 5 NADPH + 10 H(+) = C35-(phenol)carboxyphthiodiolenone-[(phenol)carboxyphthiodiolenone synthase] + 5 CO2 + 5 NADP(+) + 5 CoA + 2 H2O</text>
        <dbReference type="Rhea" id="RHEA:57756"/>
        <dbReference type="Rhea" id="RHEA-COMP:14272"/>
        <dbReference type="Rhea" id="RHEA-COMP:14989"/>
        <dbReference type="ChEBI" id="CHEBI:15377"/>
        <dbReference type="ChEBI" id="CHEBI:15378"/>
        <dbReference type="ChEBI" id="CHEBI:16526"/>
        <dbReference type="ChEBI" id="CHEBI:57287"/>
        <dbReference type="ChEBI" id="CHEBI:57327"/>
        <dbReference type="ChEBI" id="CHEBI:57384"/>
        <dbReference type="ChEBI" id="CHEBI:57783"/>
        <dbReference type="ChEBI" id="CHEBI:58349"/>
        <dbReference type="ChEBI" id="CHEBI:133300"/>
        <dbReference type="ChEBI" id="CHEBI:142259"/>
        <dbReference type="EC" id="2.3.1.292"/>
    </reaction>
</comment>
<feature type="domain" description="Carrier" evidence="21">
    <location>
        <begin position="1855"/>
        <end position="1930"/>
    </location>
</feature>
<comment type="caution">
    <text evidence="23">The sequence shown here is derived from an EMBL/GenBank/DDBJ whole genome shotgun (WGS) entry which is preliminary data.</text>
</comment>
<dbReference type="InterPro" id="IPR014043">
    <property type="entry name" value="Acyl_transferase_dom"/>
</dbReference>
<organism evidence="23 24">
    <name type="scientific">Cystobacter fuscus (strain ATCC 25194 / DSM 2262 / NBRC 100088 / M29)</name>
    <dbReference type="NCBI Taxonomy" id="1242864"/>
    <lineage>
        <taxon>Bacteria</taxon>
        <taxon>Pseudomonadati</taxon>
        <taxon>Myxococcota</taxon>
        <taxon>Myxococcia</taxon>
        <taxon>Myxococcales</taxon>
        <taxon>Cystobacterineae</taxon>
        <taxon>Archangiaceae</taxon>
        <taxon>Cystobacter</taxon>
    </lineage>
</organism>
<dbReference type="OrthoDB" id="7617297at2"/>
<dbReference type="InterPro" id="IPR014030">
    <property type="entry name" value="Ketoacyl_synth_N"/>
</dbReference>
<dbReference type="FunFam" id="3.40.47.10:FF:000042">
    <property type="entry name" value="Polyketide synthase Pks13"/>
    <property type="match status" value="1"/>
</dbReference>
<dbReference type="CDD" id="cd02440">
    <property type="entry name" value="AdoMet_MTases"/>
    <property type="match status" value="1"/>
</dbReference>
<dbReference type="FunFam" id="1.10.1200.10:FF:000005">
    <property type="entry name" value="Nonribosomal peptide synthetase 1"/>
    <property type="match status" value="1"/>
</dbReference>
<dbReference type="Pfam" id="PF00550">
    <property type="entry name" value="PP-binding"/>
    <property type="match status" value="1"/>
</dbReference>
<comment type="catalytic activity">
    <reaction evidence="14">
        <text>icosanoyl-[(phenol)carboxyphthiodiolenone synthase] + 2 (S)-methylmalonyl-CoA + 3 malonyl-CoA + 5 NADPH + 10 H(+) = C32-carboxyphthiodiolenone-[(phenol)carboxyphthiodiolenone synthase] + 5 CO2 + 5 NADP(+) + 5 CoA + 2 H2O</text>
        <dbReference type="Rhea" id="RHEA:57748"/>
        <dbReference type="Rhea" id="RHEA-COMP:14985"/>
        <dbReference type="Rhea" id="RHEA-COMP:14986"/>
        <dbReference type="ChEBI" id="CHEBI:15377"/>
        <dbReference type="ChEBI" id="CHEBI:15378"/>
        <dbReference type="ChEBI" id="CHEBI:16526"/>
        <dbReference type="ChEBI" id="CHEBI:57287"/>
        <dbReference type="ChEBI" id="CHEBI:57327"/>
        <dbReference type="ChEBI" id="CHEBI:57384"/>
        <dbReference type="ChEBI" id="CHEBI:57783"/>
        <dbReference type="ChEBI" id="CHEBI:58349"/>
        <dbReference type="ChEBI" id="CHEBI:87848"/>
        <dbReference type="ChEBI" id="CHEBI:142236"/>
        <dbReference type="EC" id="2.3.1.292"/>
    </reaction>
</comment>
<accession>S9QCF5</accession>
<evidence type="ECO:0000256" key="3">
    <source>
        <dbReference type="ARBA" id="ARBA00022450"/>
    </source>
</evidence>
<evidence type="ECO:0000256" key="4">
    <source>
        <dbReference type="ARBA" id="ARBA00022553"/>
    </source>
</evidence>
<dbReference type="PROSITE" id="PS50075">
    <property type="entry name" value="CARRIER"/>
    <property type="match status" value="1"/>
</dbReference>
<evidence type="ECO:0000256" key="11">
    <source>
        <dbReference type="ARBA" id="ARBA00050973"/>
    </source>
</evidence>
<proteinExistence type="predicted"/>
<dbReference type="InterPro" id="IPR016039">
    <property type="entry name" value="Thiolase-like"/>
</dbReference>
<dbReference type="GO" id="GO:0006633">
    <property type="term" value="P:fatty acid biosynthetic process"/>
    <property type="evidence" value="ECO:0007669"/>
    <property type="project" value="TreeGrafter"/>
</dbReference>
<evidence type="ECO:0000256" key="9">
    <source>
        <dbReference type="ARBA" id="ARBA00023098"/>
    </source>
</evidence>
<dbReference type="InterPro" id="IPR006162">
    <property type="entry name" value="Ppantetheine_attach_site"/>
</dbReference>
<dbReference type="Gene3D" id="3.30.70.3290">
    <property type="match status" value="1"/>
</dbReference>
<dbReference type="Gene3D" id="3.40.50.150">
    <property type="entry name" value="Vaccinia Virus protein VP39"/>
    <property type="match status" value="1"/>
</dbReference>
<dbReference type="InterPro" id="IPR020841">
    <property type="entry name" value="PKS_Beta-ketoAc_synthase_dom"/>
</dbReference>
<dbReference type="SMART" id="SM00827">
    <property type="entry name" value="PKS_AT"/>
    <property type="match status" value="1"/>
</dbReference>
<dbReference type="InterPro" id="IPR057326">
    <property type="entry name" value="KR_dom"/>
</dbReference>
<keyword evidence="9" id="KW-0443">Lipid metabolism</keyword>
<comment type="catalytic activity">
    <reaction evidence="12">
        <text>19-(4-hydroxyphenyl)nonadecanoyl-[(phenol)carboxyphthiodiolenone synthase] + 2 (S)-methylmalonyl-CoA + 3 malonyl-CoA + 5 NADPH + 10 H(+) = C37-(phenol)carboxyphthiodiolenone-[(phenol)carboxyphthiodiolenone synthase] + 5 CO2 + 5 NADP(+) + 5 CoA + 2 H2O</text>
        <dbReference type="Rhea" id="RHEA:57760"/>
        <dbReference type="Rhea" id="RHEA-COMP:14273"/>
        <dbReference type="Rhea" id="RHEA-COMP:14990"/>
        <dbReference type="ChEBI" id="CHEBI:15377"/>
        <dbReference type="ChEBI" id="CHEBI:15378"/>
        <dbReference type="ChEBI" id="CHEBI:16526"/>
        <dbReference type="ChEBI" id="CHEBI:57287"/>
        <dbReference type="ChEBI" id="CHEBI:57327"/>
        <dbReference type="ChEBI" id="CHEBI:57384"/>
        <dbReference type="ChEBI" id="CHEBI:57783"/>
        <dbReference type="ChEBI" id="CHEBI:58349"/>
        <dbReference type="ChEBI" id="CHEBI:133301"/>
        <dbReference type="ChEBI" id="CHEBI:142260"/>
        <dbReference type="EC" id="2.3.1.292"/>
    </reaction>
</comment>
<evidence type="ECO:0000256" key="8">
    <source>
        <dbReference type="ARBA" id="ARBA00023002"/>
    </source>
</evidence>
<gene>
    <name evidence="23" type="ORF">D187_003411</name>
</gene>
<dbReference type="InterPro" id="IPR013217">
    <property type="entry name" value="Methyltransf_12"/>
</dbReference>
<dbReference type="RefSeq" id="WP_002624885.1">
    <property type="nucleotide sequence ID" value="NZ_ANAH02000020.1"/>
</dbReference>
<dbReference type="SMART" id="SM00825">
    <property type="entry name" value="PKS_KS"/>
    <property type="match status" value="1"/>
</dbReference>
<dbReference type="Proteomes" id="UP000011682">
    <property type="component" value="Unassembled WGS sequence"/>
</dbReference>
<dbReference type="Pfam" id="PF22621">
    <property type="entry name" value="CurL-like_PKS_C"/>
    <property type="match status" value="1"/>
</dbReference>
<evidence type="ECO:0000256" key="18">
    <source>
        <dbReference type="ARBA" id="ARBA00075053"/>
    </source>
</evidence>
<dbReference type="PANTHER" id="PTHR43775">
    <property type="entry name" value="FATTY ACID SYNTHASE"/>
    <property type="match status" value="1"/>
</dbReference>
<dbReference type="InterPro" id="IPR001227">
    <property type="entry name" value="Ac_transferase_dom_sf"/>
</dbReference>
<dbReference type="InterPro" id="IPR014031">
    <property type="entry name" value="Ketoacyl_synth_C"/>
</dbReference>
<dbReference type="Pfam" id="PF08242">
    <property type="entry name" value="Methyltransf_12"/>
    <property type="match status" value="1"/>
</dbReference>
<evidence type="ECO:0000256" key="7">
    <source>
        <dbReference type="ARBA" id="ARBA00022857"/>
    </source>
</evidence>
<dbReference type="EC" id="2.3.1.292" evidence="16"/>
<dbReference type="Pfam" id="PF02801">
    <property type="entry name" value="Ketoacyl-synt_C"/>
    <property type="match status" value="1"/>
</dbReference>
<keyword evidence="5" id="KW-0808">Transferase</keyword>
<protein>
    <recommendedName>
        <fullName evidence="17">Phenolphthiocerol/phthiocerol polyketide synthase subunit E</fullName>
        <ecNumber evidence="16">2.3.1.292</ecNumber>
    </recommendedName>
    <alternativeName>
        <fullName evidence="19">(Phenol)carboxyphthiodiolenone synthase subunit E</fullName>
    </alternativeName>
    <alternativeName>
        <fullName evidence="20">Beta-ketoacyl-acyl-carrier-protein synthase I</fullName>
    </alternativeName>
    <alternativeName>
        <fullName evidence="18">Phthiocerol synthesis polyketide synthase type I PpsE</fullName>
    </alternativeName>
</protein>
<dbReference type="Gene3D" id="3.40.50.720">
    <property type="entry name" value="NAD(P)-binding Rossmann-like Domain"/>
    <property type="match status" value="1"/>
</dbReference>
<dbReference type="SUPFAM" id="SSF51735">
    <property type="entry name" value="NAD(P)-binding Rossmann-fold domains"/>
    <property type="match status" value="2"/>
</dbReference>
<dbReference type="InterPro" id="IPR050091">
    <property type="entry name" value="PKS_NRPS_Biosynth_Enz"/>
</dbReference>
<evidence type="ECO:0000256" key="2">
    <source>
        <dbReference type="ARBA" id="ARBA00001957"/>
    </source>
</evidence>
<sequence>MASSEESDKNLSGVAIVGMAGRFPGCGDIDSFWQALREGTETISVLTDEELRALGIEPALLDNPSYVKAKGVLEDADLFDAAFFGLSPREAEVTDPQHRVFLETAWTALEHAGYNPETYPGTIGVYAGAGWTSYLLFNLATHPKLLEPGVGHQTLLGNDKDNLATRVSYKLNLKGPSLTIQTGCSTSLVATVMGYHALLSYQCDMALAGGVSISVPQGGYLHQTGSIFSPDGHCRAFDARAQGTVIGSGAGVVILKRLEDALADRDRIYAVIRGAAVNNDGALKAGYTAPSIEGQARAILEAHATADIEARSITYVEAHGTGTTLGDPIEVAALTQAFRASTGEKSFCALGSVKTNIGHLDAAAGIAGLIKTVLALQHRQLPPSLHFENPNPQIDFANTPFYVNTSLSEWKAHETPRRAGVSAFGLGGTNAHVLLEESPPRPGTGTTATAKLLVLSARSPDALEKATTNLAHHLEQHRELELADVAFTLQTGRKAFAHRRVLVSDGLDDAVAALTTRPAARVFTRHTEQDERGVVFLFSGQGTQYVHMARGLYESEPTFRHHADICFEHLRTRHGLELRELLYPSEQQRGPSAERLKQTENAQPALFVIEYALARMWMAWGVPMQASIGHSLGEYVAATLAGVFSLEDALTLVAARGRLMQACPPGAMLAVPLSEQELLPLLGPSLSLASINGPRSCVASGPFEAIESLHRELTAREIDSRYLETSHAFHSAMMDSALEPFAEHFRHVQLHAPRTPFLSNVTGTWMTPADATDPRYWVKHLRQTVRFADGLNALLEDAQSVLLEVGPGRVLSQLARKHPAWSAARTVLHSLPSAQDGACASRSVLETLGQLWLSGVDIDWAGVHGSSHPHRVPLPTYPFERQRYWIEPASRDSTTAPRRQALHGERLRRQLAEAAQAQAREELAGFDEQKHRLDNESLDEASLAYMNLALRRLGAFRHSDEALTREELLARCQILPRYEQLLSRWLEVLVEARQLQRDDAGRYRALRPCTEESVVPLLANAQARWSHTPQVVDLVRQCGDALKDVLRGEQTPAELFSFVLEGSSEKPQTEFGLHTHYTTILRRGVESLAKSLPSSTKLRVLEIGGGTGIATATLLPLLPADRTEYTFTDLTALFLKQAERKFSAYPFVKYEPLDIERPPEEQGHPRQAFDVIVAVNVLHAVRDIHVALEHVRSLLAPGGVVLIAELTRPTPDFAITYSLMMNPVEDPERDQGNPFLTPTQWCSVLEANGFVNAIAVPGVDTLGQHVLMAHAPEASPLAAQSEENQAVCPAFTCPVPSAAPKAEQAPTTGLTKKADIADWFSVPSWKRSSRRPIPDGAREESTPEHWLLFVNGDRERHLLAERLERRGQHVVTVKAGAGFRQDGPNQFTLDAEHPDDYDALLRELQAQGLRPSAIVHAWSLSRPEEDELTLASVEEARKLGLDSVLHLARSFGSLGMTDPVRLWMVTNDMQDVLGEEISPAKALLLAPCKVIPLEYPNIQCFSVDISLASRGPRDGEPLEQLMEELRSGSSDPVVAYRHGHRWVRTTEPVRMEQAPASASPLKQGGTYLITGGLGKVGLTLADYLARTYQARLVLLQRTPLPAPGEWDAWLRSHPTEDPTSRLLRNVRELEARGSEVMVLSADVSHLEQMRAAVARATTRFGRIDGVIHSAGVLGDGGIQHKTQPELLRVLAPKVTGTLVLDTIFKDNPPDFLVLFSSLSSLEPGFGQVAYSAANNFLDAFVSSRAARRYPHVACINWDVWRGEGMAYDAKAPRALQKLKEEDFRQRGILPEEGVEVFRRVMGCRLPQVLVSTSNYLDMLKQEGRDLSQLYIETLRETNASMPGHARPQLGNAYEPPEGETEKTLADIWQELLGIQGIGATDNFFDLGGDSLIGTQLLSRVRKSFGVKLSTKSIYGHPTIRSLSSAIDEALVGEVSAEKLTEVLKNLDRKE</sequence>
<dbReference type="GO" id="GO:0031177">
    <property type="term" value="F:phosphopantetheine binding"/>
    <property type="evidence" value="ECO:0007669"/>
    <property type="project" value="InterPro"/>
</dbReference>
<feature type="domain" description="Ketosynthase family 3 (KS3)" evidence="22">
    <location>
        <begin position="11"/>
        <end position="437"/>
    </location>
</feature>
<dbReference type="Gene3D" id="3.30.70.250">
    <property type="entry name" value="Malonyl-CoA ACP transacylase, ACP-binding"/>
    <property type="match status" value="1"/>
</dbReference>
<evidence type="ECO:0000256" key="16">
    <source>
        <dbReference type="ARBA" id="ARBA00066974"/>
    </source>
</evidence>
<dbReference type="InterPro" id="IPR029063">
    <property type="entry name" value="SAM-dependent_MTases_sf"/>
</dbReference>
<dbReference type="SMART" id="SM00822">
    <property type="entry name" value="PKS_KR"/>
    <property type="match status" value="1"/>
</dbReference>
<dbReference type="PANTHER" id="PTHR43775:SF51">
    <property type="entry name" value="INACTIVE PHENOLPHTHIOCEROL SYNTHESIS POLYKETIDE SYNTHASE TYPE I PKS1-RELATED"/>
    <property type="match status" value="1"/>
</dbReference>
<dbReference type="CDD" id="cd08953">
    <property type="entry name" value="KR_2_SDR_x"/>
    <property type="match status" value="1"/>
</dbReference>
<evidence type="ECO:0000256" key="15">
    <source>
        <dbReference type="ARBA" id="ARBA00058455"/>
    </source>
</evidence>
<dbReference type="EMBL" id="ANAH02000020">
    <property type="protein sequence ID" value="EPX59034.1"/>
    <property type="molecule type" value="Genomic_DNA"/>
</dbReference>
<keyword evidence="10" id="KW-0511">Multifunctional enzyme</keyword>
<dbReference type="CDD" id="cd00833">
    <property type="entry name" value="PKS"/>
    <property type="match status" value="1"/>
</dbReference>
<keyword evidence="24" id="KW-1185">Reference proteome</keyword>
<evidence type="ECO:0000256" key="14">
    <source>
        <dbReference type="ARBA" id="ARBA00052745"/>
    </source>
</evidence>
<evidence type="ECO:0000256" key="10">
    <source>
        <dbReference type="ARBA" id="ARBA00023268"/>
    </source>
</evidence>
<dbReference type="SUPFAM" id="SSF52151">
    <property type="entry name" value="FabD/lysophospholipase-like"/>
    <property type="match status" value="1"/>
</dbReference>
<evidence type="ECO:0000256" key="5">
    <source>
        <dbReference type="ARBA" id="ARBA00022679"/>
    </source>
</evidence>
<dbReference type="Pfam" id="PF00698">
    <property type="entry name" value="Acyl_transf_1"/>
    <property type="match status" value="1"/>
</dbReference>
<dbReference type="PROSITE" id="PS52004">
    <property type="entry name" value="KS3_2"/>
    <property type="match status" value="1"/>
</dbReference>
<comment type="cofactor">
    <cofactor evidence="2">
        <name>pantetheine 4'-phosphate</name>
        <dbReference type="ChEBI" id="CHEBI:47942"/>
    </cofactor>
</comment>
<dbReference type="SUPFAM" id="SSF53335">
    <property type="entry name" value="S-adenosyl-L-methionine-dependent methyltransferases"/>
    <property type="match status" value="1"/>
</dbReference>
<dbReference type="Pfam" id="PF08659">
    <property type="entry name" value="KR"/>
    <property type="match status" value="1"/>
</dbReference>
<keyword evidence="8" id="KW-0560">Oxidoreductase</keyword>
<dbReference type="InterPro" id="IPR016035">
    <property type="entry name" value="Acyl_Trfase/lysoPLipase"/>
</dbReference>
<keyword evidence="3" id="KW-0596">Phosphopantetheine</keyword>
<dbReference type="Pfam" id="PF00109">
    <property type="entry name" value="ketoacyl-synt"/>
    <property type="match status" value="1"/>
</dbReference>
<dbReference type="SUPFAM" id="SSF53901">
    <property type="entry name" value="Thiolase-like"/>
    <property type="match status" value="1"/>
</dbReference>
<dbReference type="SMART" id="SM00823">
    <property type="entry name" value="PKS_PP"/>
    <property type="match status" value="1"/>
</dbReference>
<dbReference type="InterPro" id="IPR020806">
    <property type="entry name" value="PKS_PP-bd"/>
</dbReference>
<dbReference type="eggNOG" id="COG3321">
    <property type="taxonomic scope" value="Bacteria"/>
</dbReference>
<dbReference type="InterPro" id="IPR016036">
    <property type="entry name" value="Malonyl_transacylase_ACP-bd"/>
</dbReference>
<dbReference type="GO" id="GO:0016491">
    <property type="term" value="F:oxidoreductase activity"/>
    <property type="evidence" value="ECO:0007669"/>
    <property type="project" value="UniProtKB-KW"/>
</dbReference>
<dbReference type="Gene3D" id="3.40.47.10">
    <property type="match status" value="1"/>
</dbReference>
<dbReference type="SUPFAM" id="SSF47336">
    <property type="entry name" value="ACP-like"/>
    <property type="match status" value="1"/>
</dbReference>
<evidence type="ECO:0000256" key="19">
    <source>
        <dbReference type="ARBA" id="ARBA00078169"/>
    </source>
</evidence>
<dbReference type="PROSITE" id="PS00012">
    <property type="entry name" value="PHOSPHOPANTETHEINE"/>
    <property type="match status" value="1"/>
</dbReference>
<comment type="catalytic activity">
    <reaction evidence="13">
        <text>docosanoyl-[(phenol)carboxyphthiodiolenone synthase] + 2 (S)-methylmalonyl-CoA + 3 malonyl-CoA + 5 NADPH + 10 H(+) = C34-carboxyphthiodiolenone-[(phenol)carboxyphthiodiolenone synthase] + 5 CO2 + 5 NADP(+) + 5 CoA + 2 H2O</text>
        <dbReference type="Rhea" id="RHEA:57752"/>
        <dbReference type="Rhea" id="RHEA-COMP:14987"/>
        <dbReference type="Rhea" id="RHEA-COMP:14988"/>
        <dbReference type="ChEBI" id="CHEBI:15377"/>
        <dbReference type="ChEBI" id="CHEBI:15378"/>
        <dbReference type="ChEBI" id="CHEBI:16526"/>
        <dbReference type="ChEBI" id="CHEBI:57287"/>
        <dbReference type="ChEBI" id="CHEBI:57327"/>
        <dbReference type="ChEBI" id="CHEBI:57384"/>
        <dbReference type="ChEBI" id="CHEBI:57783"/>
        <dbReference type="ChEBI" id="CHEBI:58349"/>
        <dbReference type="ChEBI" id="CHEBI:142237"/>
        <dbReference type="ChEBI" id="CHEBI:142238"/>
        <dbReference type="EC" id="2.3.1.292"/>
    </reaction>
</comment>
<keyword evidence="7" id="KW-0521">NADP</keyword>
<dbReference type="Pfam" id="PF21394">
    <property type="entry name" value="Beta-ketacyl_N"/>
    <property type="match status" value="1"/>
</dbReference>
<dbReference type="InterPro" id="IPR036291">
    <property type="entry name" value="NAD(P)-bd_dom_sf"/>
</dbReference>
<keyword evidence="6" id="KW-0276">Fatty acid metabolism</keyword>
<dbReference type="SUPFAM" id="SSF55048">
    <property type="entry name" value="Probable ACP-binding domain of malonyl-CoA ACP transacylase"/>
    <property type="match status" value="1"/>
</dbReference>
<dbReference type="Gene3D" id="1.10.1200.10">
    <property type="entry name" value="ACP-like"/>
    <property type="match status" value="1"/>
</dbReference>
<dbReference type="InterPro" id="IPR013968">
    <property type="entry name" value="PKS_KR"/>
</dbReference>
<evidence type="ECO:0000256" key="13">
    <source>
        <dbReference type="ARBA" id="ARBA00052119"/>
    </source>
</evidence>
<evidence type="ECO:0000259" key="22">
    <source>
        <dbReference type="PROSITE" id="PS52004"/>
    </source>
</evidence>
<evidence type="ECO:0000256" key="1">
    <source>
        <dbReference type="ARBA" id="ARBA00001937"/>
    </source>
</evidence>